<keyword evidence="2" id="KW-1003">Cell membrane</keyword>
<keyword evidence="7" id="KW-0325">Glycoprotein</keyword>
<keyword evidence="11" id="KW-1185">Reference proteome</keyword>
<sequence>MKPLKFINLTLFVYIFTFSTNLVVESSLNKIAPSICKIINEITSSTTDTQDILIGNLGGQSWSTTVNDIVKCIDDETAVVISDFKTKLTDDKLRKASIVILAVNWFSQDSIFSMVVDHYLSTVWHYMAKVIFIAPGTFSYDYYAYYLQQFSKYGFLNVVIAFEDEFSFKLITLDSITGNKMLISEDTYSQFLLIDRLKVMQGFEYKIIVYEQQPRVMMSREVFSHLLFFLYIIRDVQNSNIRILFIRDHSKVEHYWSNRHMHLTVNTAVTLNSTDPKLLTYEVNGYCALIPLPPKFPMFDFIFIKPFDGLTWMFLAISIVSCVVVFSMFRGRGAVGSPWLLGYGMFVYFIGQGVDFSRRNRAVLTILIQLIILMIFVLSNAYEGVITSFMIQPMQENRLKTVEDLLSSDFEILTDEAFDYMVRDSAEFQAIRSRIKIAGQEVKDQFDNFIMQQALVFIRPCDIAEYELSLKLKNGKSKSEYYYKLPEVLSPRYVQLEAGPLNPFIERFQYYMDLCFQAGLPHLWKIITEKDYFKKIKTAKSDTVEYLKIQDLYQVFSVLIIGYILSALVLLVEVFIHDCFKSLQLRFLANKLKNRVNQIAYKKKPKDLNYQRAVVVTDFKVKITEERLRKASLVILTFELLTRGGFKRLWEPLGSSENDWDTLGATGRLCYGFLNVVIAVETKPDLIKFMSIYSLAANSIQVTSTLDAYLLFPDKLKDMKGFTYDIVIYEQIPRIAMHKEVFSHLLLFLDVLQSAQNSKSRLLYLPDLSWFENYWINRRMHLTLNTAIVITDSGAETYDIRRRWILNAYEGGIISFMIQPMQKNRHKTVDDFIASDYEILTDEVFEFKVKEDDRFNALKSRMKIVKKLDLDVYLKEFMRQHYVFVKNCDLAEVELQYLLPNGQRSRNYYYFLPEKILWHYVQLEASYMNPYLERFQYYMDLCFQAGLPHAWRIVVAQDFYKKFSIVYSNKAEYLELKDLYQFFGMIAISFGLSFLLLLIEIVFHDCLKNLQLRYLGHKLKNRVNKMPYKRRIVDPKYQRGAMYYIIHRHQKVKRLKQKRLRVRQIFVQPRRWNE</sequence>
<keyword evidence="3 8" id="KW-0812">Transmembrane</keyword>
<feature type="transmembrane region" description="Helical" evidence="8">
    <location>
        <begin position="552"/>
        <end position="576"/>
    </location>
</feature>
<feature type="transmembrane region" description="Helical" evidence="8">
    <location>
        <begin position="310"/>
        <end position="329"/>
    </location>
</feature>
<dbReference type="AlphaFoldDB" id="A0A9N9S623"/>
<evidence type="ECO:0008006" key="12">
    <source>
        <dbReference type="Google" id="ProtNLM"/>
    </source>
</evidence>
<proteinExistence type="predicted"/>
<evidence type="ECO:0000256" key="8">
    <source>
        <dbReference type="SAM" id="Phobius"/>
    </source>
</evidence>
<keyword evidence="6" id="KW-0675">Receptor</keyword>
<feature type="transmembrane region" description="Helical" evidence="8">
    <location>
        <begin position="979"/>
        <end position="1003"/>
    </location>
</feature>
<evidence type="ECO:0000256" key="1">
    <source>
        <dbReference type="ARBA" id="ARBA00004651"/>
    </source>
</evidence>
<organism evidence="10 11">
    <name type="scientific">Chironomus riparius</name>
    <dbReference type="NCBI Taxonomy" id="315576"/>
    <lineage>
        <taxon>Eukaryota</taxon>
        <taxon>Metazoa</taxon>
        <taxon>Ecdysozoa</taxon>
        <taxon>Arthropoda</taxon>
        <taxon>Hexapoda</taxon>
        <taxon>Insecta</taxon>
        <taxon>Pterygota</taxon>
        <taxon>Neoptera</taxon>
        <taxon>Endopterygota</taxon>
        <taxon>Diptera</taxon>
        <taxon>Nematocera</taxon>
        <taxon>Chironomoidea</taxon>
        <taxon>Chironomidae</taxon>
        <taxon>Chironominae</taxon>
        <taxon>Chironomus</taxon>
    </lineage>
</organism>
<evidence type="ECO:0000256" key="3">
    <source>
        <dbReference type="ARBA" id="ARBA00022692"/>
    </source>
</evidence>
<evidence type="ECO:0000313" key="10">
    <source>
        <dbReference type="EMBL" id="CAG9811579.1"/>
    </source>
</evidence>
<dbReference type="PANTHER" id="PTHR42643:SF41">
    <property type="entry name" value="IONOTROPIC RECEPTOR 20A-RELATED"/>
    <property type="match status" value="1"/>
</dbReference>
<name>A0A9N9S623_9DIPT</name>
<accession>A0A9N9S623</accession>
<evidence type="ECO:0000256" key="9">
    <source>
        <dbReference type="SAM" id="SignalP"/>
    </source>
</evidence>
<comment type="subcellular location">
    <subcellularLocation>
        <location evidence="1">Cell membrane</location>
        <topology evidence="1">Multi-pass membrane protein</topology>
    </subcellularLocation>
</comment>
<protein>
    <recommendedName>
        <fullName evidence="12">Ionotropic receptor</fullName>
    </recommendedName>
</protein>
<dbReference type="Proteomes" id="UP001153620">
    <property type="component" value="Chromosome 4"/>
</dbReference>
<feature type="signal peptide" evidence="9">
    <location>
        <begin position="1"/>
        <end position="26"/>
    </location>
</feature>
<keyword evidence="4 8" id="KW-1133">Transmembrane helix</keyword>
<evidence type="ECO:0000313" key="11">
    <source>
        <dbReference type="Proteomes" id="UP001153620"/>
    </source>
</evidence>
<dbReference type="InterPro" id="IPR052192">
    <property type="entry name" value="Insect_Ionotropic_Sensory_Rcpt"/>
</dbReference>
<evidence type="ECO:0000256" key="5">
    <source>
        <dbReference type="ARBA" id="ARBA00023136"/>
    </source>
</evidence>
<evidence type="ECO:0000256" key="2">
    <source>
        <dbReference type="ARBA" id="ARBA00022475"/>
    </source>
</evidence>
<dbReference type="GO" id="GO:0005886">
    <property type="term" value="C:plasma membrane"/>
    <property type="evidence" value="ECO:0007669"/>
    <property type="project" value="UniProtKB-SubCell"/>
</dbReference>
<reference evidence="10" key="2">
    <citation type="submission" date="2022-10" db="EMBL/GenBank/DDBJ databases">
        <authorList>
            <consortium name="ENA_rothamsted_submissions"/>
            <consortium name="culmorum"/>
            <person name="King R."/>
        </authorList>
    </citation>
    <scope>NUCLEOTIDE SEQUENCE</scope>
</reference>
<dbReference type="EMBL" id="OU895880">
    <property type="protein sequence ID" value="CAG9811579.1"/>
    <property type="molecule type" value="Genomic_DNA"/>
</dbReference>
<evidence type="ECO:0000256" key="7">
    <source>
        <dbReference type="ARBA" id="ARBA00023180"/>
    </source>
</evidence>
<keyword evidence="5 8" id="KW-0472">Membrane</keyword>
<reference evidence="10" key="1">
    <citation type="submission" date="2022-01" db="EMBL/GenBank/DDBJ databases">
        <authorList>
            <person name="King R."/>
        </authorList>
    </citation>
    <scope>NUCLEOTIDE SEQUENCE</scope>
</reference>
<evidence type="ECO:0000256" key="4">
    <source>
        <dbReference type="ARBA" id="ARBA00022989"/>
    </source>
</evidence>
<dbReference type="OrthoDB" id="6353409at2759"/>
<dbReference type="PANTHER" id="PTHR42643">
    <property type="entry name" value="IONOTROPIC RECEPTOR 20A-RELATED"/>
    <property type="match status" value="1"/>
</dbReference>
<keyword evidence="9" id="KW-0732">Signal</keyword>
<feature type="chain" id="PRO_5040140328" description="Ionotropic receptor" evidence="9">
    <location>
        <begin position="27"/>
        <end position="1074"/>
    </location>
</feature>
<gene>
    <name evidence="10" type="ORF">CHIRRI_LOCUS14386</name>
</gene>
<feature type="transmembrane region" description="Helical" evidence="8">
    <location>
        <begin position="335"/>
        <end position="351"/>
    </location>
</feature>
<feature type="transmembrane region" description="Helical" evidence="8">
    <location>
        <begin position="363"/>
        <end position="382"/>
    </location>
</feature>
<evidence type="ECO:0000256" key="6">
    <source>
        <dbReference type="ARBA" id="ARBA00023170"/>
    </source>
</evidence>